<feature type="region of interest" description="Disordered" evidence="1">
    <location>
        <begin position="56"/>
        <end position="78"/>
    </location>
</feature>
<protein>
    <submittedName>
        <fullName evidence="2">Uncharacterized protein</fullName>
    </submittedName>
</protein>
<evidence type="ECO:0000313" key="3">
    <source>
        <dbReference type="Proteomes" id="UP000298111"/>
    </source>
</evidence>
<reference evidence="2 3" key="1">
    <citation type="submission" date="2018-10" db="EMBL/GenBank/DDBJ databases">
        <title>Isolation of pseudouridimycin from Streptomyces albus DSM 40763.</title>
        <authorList>
            <person name="Rosenqvist P."/>
            <person name="Metsae-Ketelae M."/>
            <person name="Virta P."/>
        </authorList>
    </citation>
    <scope>NUCLEOTIDE SEQUENCE [LARGE SCALE GENOMIC DNA]</scope>
    <source>
        <strain evidence="2 3">DSM 40763</strain>
    </source>
</reference>
<feature type="compositionally biased region" description="Basic and acidic residues" evidence="1">
    <location>
        <begin position="56"/>
        <end position="72"/>
    </location>
</feature>
<sequence length="453" mass="48589">MCTRRAKSTRRPCRREAAEWPRYDDLPAPVVACASHLTPAEWAACQESRARASAESAARRAAEAAAREERGEQAQPAPAVADYVPRPCTGQCISQARAWGREADSASSLCATCDGYVCISCGEAEVGDILECCDRCTTEEALLHHEPDALPDEVDAGPDPRMRLTAMANELVAATGRTHGYVNARINRTIGVTTRVGADEQVIRRAARAARDWLDQLLPSPQPDTAPPDVPDPGGRTVPAEHVEPSARVEGAARAGGRVLRSAPMDTPAPRPADDAVGEHAELTVTVRLTGQSARRLHRAAEIQQRPIEEVAAESISDEMRRDVHGTLYSGSDTYAATLDGLAKRLALIVRELGALPSGAAAHVIARAAAEKLGPLPEEWHQRMLEQLTEMWTGRTTEFGTRPDDSFGPLEKTQVQAMVTPAQWDALARIGAPGSIAQGVQEALEAGITALDR</sequence>
<feature type="compositionally biased region" description="Low complexity" evidence="1">
    <location>
        <begin position="248"/>
        <end position="263"/>
    </location>
</feature>
<evidence type="ECO:0000313" key="2">
    <source>
        <dbReference type="EMBL" id="TGG80855.1"/>
    </source>
</evidence>
<dbReference type="EMBL" id="RCIY01000068">
    <property type="protein sequence ID" value="TGG80855.1"/>
    <property type="molecule type" value="Genomic_DNA"/>
</dbReference>
<dbReference type="RefSeq" id="WP_053934873.1">
    <property type="nucleotide sequence ID" value="NZ_CP103060.1"/>
</dbReference>
<gene>
    <name evidence="2" type="ORF">D8771_20765</name>
</gene>
<accession>A0A8H1QSJ4</accession>
<comment type="caution">
    <text evidence="2">The sequence shown here is derived from an EMBL/GenBank/DDBJ whole genome shotgun (WGS) entry which is preliminary data.</text>
</comment>
<dbReference type="AlphaFoldDB" id="A0A8H1QSJ4"/>
<dbReference type="GeneID" id="75186002"/>
<name>A0A8H1QSJ4_9ACTN</name>
<feature type="region of interest" description="Disordered" evidence="1">
    <location>
        <begin position="217"/>
        <end position="278"/>
    </location>
</feature>
<organism evidence="2 3">
    <name type="scientific">Streptomyces albus</name>
    <dbReference type="NCBI Taxonomy" id="1888"/>
    <lineage>
        <taxon>Bacteria</taxon>
        <taxon>Bacillati</taxon>
        <taxon>Actinomycetota</taxon>
        <taxon>Actinomycetes</taxon>
        <taxon>Kitasatosporales</taxon>
        <taxon>Streptomycetaceae</taxon>
        <taxon>Streptomyces</taxon>
    </lineage>
</organism>
<evidence type="ECO:0000256" key="1">
    <source>
        <dbReference type="SAM" id="MobiDB-lite"/>
    </source>
</evidence>
<proteinExistence type="predicted"/>
<feature type="compositionally biased region" description="Pro residues" evidence="1">
    <location>
        <begin position="220"/>
        <end position="231"/>
    </location>
</feature>
<dbReference type="Proteomes" id="UP000298111">
    <property type="component" value="Unassembled WGS sequence"/>
</dbReference>